<dbReference type="PANTHER" id="PTHR33495">
    <property type="entry name" value="ANTI-SIGMA FACTOR ANTAGONIST TM_1081-RELATED-RELATED"/>
    <property type="match status" value="1"/>
</dbReference>
<protein>
    <recommendedName>
        <fullName evidence="2">Anti-sigma factor antagonist</fullName>
    </recommendedName>
</protein>
<evidence type="ECO:0000259" key="3">
    <source>
        <dbReference type="PROSITE" id="PS50801"/>
    </source>
</evidence>
<dbReference type="PROSITE" id="PS50801">
    <property type="entry name" value="STAS"/>
    <property type="match status" value="1"/>
</dbReference>
<dbReference type="RefSeq" id="WP_260729042.1">
    <property type="nucleotide sequence ID" value="NZ_BAAABS010000003.1"/>
</dbReference>
<dbReference type="CDD" id="cd07043">
    <property type="entry name" value="STAS_anti-anti-sigma_factors"/>
    <property type="match status" value="1"/>
</dbReference>
<dbReference type="InterPro" id="IPR036513">
    <property type="entry name" value="STAS_dom_sf"/>
</dbReference>
<accession>A0ABY5ZFZ2</accession>
<dbReference type="EMBL" id="CP073721">
    <property type="protein sequence ID" value="UWZ39618.1"/>
    <property type="molecule type" value="Genomic_DNA"/>
</dbReference>
<proteinExistence type="inferred from homology"/>
<comment type="similarity">
    <text evidence="1 2">Belongs to the anti-sigma-factor antagonist family.</text>
</comment>
<feature type="domain" description="STAS" evidence="3">
    <location>
        <begin position="17"/>
        <end position="96"/>
    </location>
</feature>
<dbReference type="PANTHER" id="PTHR33495:SF2">
    <property type="entry name" value="ANTI-SIGMA FACTOR ANTAGONIST TM_1081-RELATED"/>
    <property type="match status" value="1"/>
</dbReference>
<evidence type="ECO:0000313" key="5">
    <source>
        <dbReference type="Proteomes" id="UP001058271"/>
    </source>
</evidence>
<dbReference type="InterPro" id="IPR003658">
    <property type="entry name" value="Anti-sigma_ant"/>
</dbReference>
<evidence type="ECO:0000256" key="2">
    <source>
        <dbReference type="RuleBase" id="RU003749"/>
    </source>
</evidence>
<dbReference type="Proteomes" id="UP001058271">
    <property type="component" value="Chromosome"/>
</dbReference>
<evidence type="ECO:0000256" key="1">
    <source>
        <dbReference type="ARBA" id="ARBA00009013"/>
    </source>
</evidence>
<dbReference type="NCBIfam" id="TIGR00377">
    <property type="entry name" value="ant_ant_sig"/>
    <property type="match status" value="1"/>
</dbReference>
<sequence>MTLSVEVRTRLAGQVEITLRGELDQGTAGHLRDAVTAALATRPAQVCLDLAQVSFVDSSGLGTLVVVHKMCGQVGCRLALEGVGPTLHQRLQVTGLTGVFDLTGPPHWPAQNHG</sequence>
<dbReference type="InterPro" id="IPR002645">
    <property type="entry name" value="STAS_dom"/>
</dbReference>
<evidence type="ECO:0000313" key="4">
    <source>
        <dbReference type="EMBL" id="UWZ39618.1"/>
    </source>
</evidence>
<keyword evidence="5" id="KW-1185">Reference proteome</keyword>
<name>A0ABY5ZFZ2_9ACTN</name>
<dbReference type="Gene3D" id="3.30.750.24">
    <property type="entry name" value="STAS domain"/>
    <property type="match status" value="1"/>
</dbReference>
<dbReference type="SUPFAM" id="SSF52091">
    <property type="entry name" value="SpoIIaa-like"/>
    <property type="match status" value="1"/>
</dbReference>
<dbReference type="Pfam" id="PF01740">
    <property type="entry name" value="STAS"/>
    <property type="match status" value="1"/>
</dbReference>
<gene>
    <name evidence="4" type="ORF">Drose_16160</name>
</gene>
<reference evidence="4" key="1">
    <citation type="submission" date="2021-04" db="EMBL/GenBank/DDBJ databases">
        <title>Biosynthetic gene clusters of Dactylosporangioum roseum.</title>
        <authorList>
            <person name="Hartkoorn R.C."/>
            <person name="Beaudoing E."/>
            <person name="Hot D."/>
            <person name="Moureu S."/>
        </authorList>
    </citation>
    <scope>NUCLEOTIDE SEQUENCE</scope>
    <source>
        <strain evidence="4">NRRL B-16295</strain>
    </source>
</reference>
<organism evidence="4 5">
    <name type="scientific">Dactylosporangium roseum</name>
    <dbReference type="NCBI Taxonomy" id="47989"/>
    <lineage>
        <taxon>Bacteria</taxon>
        <taxon>Bacillati</taxon>
        <taxon>Actinomycetota</taxon>
        <taxon>Actinomycetes</taxon>
        <taxon>Micromonosporales</taxon>
        <taxon>Micromonosporaceae</taxon>
        <taxon>Dactylosporangium</taxon>
    </lineage>
</organism>